<evidence type="ECO:0000259" key="2">
    <source>
        <dbReference type="PROSITE" id="PS50222"/>
    </source>
</evidence>
<dbReference type="CDD" id="cd22976">
    <property type="entry name" value="DD_EFCAB10"/>
    <property type="match status" value="1"/>
</dbReference>
<dbReference type="PROSITE" id="PS50222">
    <property type="entry name" value="EF_HAND_2"/>
    <property type="match status" value="1"/>
</dbReference>
<reference evidence="3 4" key="1">
    <citation type="journal article" date="2014" name="Genome Biol. Evol.">
        <title>The secreted proteins of Achlya hypogyna and Thraustotheca clavata identify the ancestral oomycete secretome and reveal gene acquisitions by horizontal gene transfer.</title>
        <authorList>
            <person name="Misner I."/>
            <person name="Blouin N."/>
            <person name="Leonard G."/>
            <person name="Richards T.A."/>
            <person name="Lane C.E."/>
        </authorList>
    </citation>
    <scope>NUCLEOTIDE SEQUENCE [LARGE SCALE GENOMIC DNA]</scope>
    <source>
        <strain evidence="3 4">ATCC 34112</strain>
    </source>
</reference>
<feature type="domain" description="EF-hand" evidence="2">
    <location>
        <begin position="456"/>
        <end position="491"/>
    </location>
</feature>
<dbReference type="InterPro" id="IPR039879">
    <property type="entry name" value="EFC10"/>
</dbReference>
<dbReference type="InterPro" id="IPR002048">
    <property type="entry name" value="EF_hand_dom"/>
</dbReference>
<dbReference type="InterPro" id="IPR049760">
    <property type="entry name" value="DD_EFCAB10"/>
</dbReference>
<proteinExistence type="predicted"/>
<accession>A0A1V9ZHC5</accession>
<comment type="caution">
    <text evidence="3">The sequence shown here is derived from an EMBL/GenBank/DDBJ whole genome shotgun (WGS) entry which is preliminary data.</text>
</comment>
<dbReference type="PANTHER" id="PTHR21847:SF1">
    <property type="entry name" value="EF-HAND CALCIUM-BINDING DOMAIN-CONTAINING PROTEIN 10"/>
    <property type="match status" value="1"/>
</dbReference>
<dbReference type="SUPFAM" id="SSF47391">
    <property type="entry name" value="Dimerization-anchoring domain of cAMP-dependent PK regulatory subunit"/>
    <property type="match status" value="1"/>
</dbReference>
<dbReference type="Proteomes" id="UP000243217">
    <property type="component" value="Unassembled WGS sequence"/>
</dbReference>
<dbReference type="AlphaFoldDB" id="A0A1V9ZHC5"/>
<dbReference type="PANTHER" id="PTHR21847">
    <property type="entry name" value="EF-HAND CALCIUM-BINDING DOMAIN-CONTAINING PROTEIN 10"/>
    <property type="match status" value="1"/>
</dbReference>
<dbReference type="OrthoDB" id="68510at2759"/>
<feature type="coiled-coil region" evidence="1">
    <location>
        <begin position="58"/>
        <end position="132"/>
    </location>
</feature>
<evidence type="ECO:0000313" key="3">
    <source>
        <dbReference type="EMBL" id="OQR97393.1"/>
    </source>
</evidence>
<gene>
    <name evidence="3" type="ORF">THRCLA_06990</name>
</gene>
<dbReference type="Gene3D" id="1.10.238.10">
    <property type="entry name" value="EF-hand"/>
    <property type="match status" value="1"/>
</dbReference>
<keyword evidence="1" id="KW-0175">Coiled coil</keyword>
<dbReference type="STRING" id="74557.A0A1V9ZHC5"/>
<name>A0A1V9ZHC5_9STRA</name>
<evidence type="ECO:0000313" key="4">
    <source>
        <dbReference type="Proteomes" id="UP000243217"/>
    </source>
</evidence>
<keyword evidence="4" id="KW-1185">Reference proteome</keyword>
<dbReference type="Pfam" id="PF24548">
    <property type="entry name" value="EF_EFCAB10_C"/>
    <property type="match status" value="1"/>
</dbReference>
<protein>
    <recommendedName>
        <fullName evidence="2">EF-hand domain-containing protein</fullName>
    </recommendedName>
</protein>
<dbReference type="SUPFAM" id="SSF47473">
    <property type="entry name" value="EF-hand"/>
    <property type="match status" value="1"/>
</dbReference>
<dbReference type="GO" id="GO:0005509">
    <property type="term" value="F:calcium ion binding"/>
    <property type="evidence" value="ECO:0007669"/>
    <property type="project" value="InterPro"/>
</dbReference>
<evidence type="ECO:0000256" key="1">
    <source>
        <dbReference type="SAM" id="Coils"/>
    </source>
</evidence>
<dbReference type="InterPro" id="IPR011992">
    <property type="entry name" value="EF-hand-dom_pair"/>
</dbReference>
<organism evidence="3 4">
    <name type="scientific">Thraustotheca clavata</name>
    <dbReference type="NCBI Taxonomy" id="74557"/>
    <lineage>
        <taxon>Eukaryota</taxon>
        <taxon>Sar</taxon>
        <taxon>Stramenopiles</taxon>
        <taxon>Oomycota</taxon>
        <taxon>Saprolegniomycetes</taxon>
        <taxon>Saprolegniales</taxon>
        <taxon>Achlyaceae</taxon>
        <taxon>Thraustotheca</taxon>
    </lineage>
</organism>
<dbReference type="EMBL" id="JNBS01001915">
    <property type="protein sequence ID" value="OQR97393.1"/>
    <property type="molecule type" value="Genomic_DNA"/>
</dbReference>
<sequence length="513" mass="58677">MSSIHDISFTSAFLKEIENADDFLLDLPSLTNGLLNPEDSPDINPALYGPYSRQHRYRQRQKSERNTLRQQVEILESKLKALNEGKAPREPSQWETMAQSLRASAHEATLENKRLKRALEEQIRIANSLQQILAKRPQLKSFNNMDITTDRLLRTMPRDLDARESMFHTILDATYAQVENTLATKGLSNAPDGYHAIDLDTTSSPDCIGIDVKIVGISDKSYVESAERFWSIFCNPNDKLDMPNANINILNRFGDDGVYFSDICAFGQDKPYMLMLSGMKRYVEKNRIVIVIKTFLDDALHPPPSGLLVGDHTALFVVEKMSDGKCRRRHCLLRLIPIKDVKEIEGNPLSNQPTLQVCDYVRKHSTYTSHAIEYLMNFQSVLNNTMAQREAEALLEARDPREKAEQYIKANKINEVLQELCSLMMYSRPANPREFMIQQLQIIRHARETRSVSSFFTELDLTTMFSMFDTTNQGSISLAQYDQALKNLGIDRPTIRLPESITRVDKNLFVRSM</sequence>
<dbReference type="InterPro" id="IPR056587">
    <property type="entry name" value="EF_EFCAB10_C"/>
</dbReference>